<organism evidence="1 2">
    <name type="scientific">Hibiscus sabdariffa</name>
    <name type="common">roselle</name>
    <dbReference type="NCBI Taxonomy" id="183260"/>
    <lineage>
        <taxon>Eukaryota</taxon>
        <taxon>Viridiplantae</taxon>
        <taxon>Streptophyta</taxon>
        <taxon>Embryophyta</taxon>
        <taxon>Tracheophyta</taxon>
        <taxon>Spermatophyta</taxon>
        <taxon>Magnoliopsida</taxon>
        <taxon>eudicotyledons</taxon>
        <taxon>Gunneridae</taxon>
        <taxon>Pentapetalae</taxon>
        <taxon>rosids</taxon>
        <taxon>malvids</taxon>
        <taxon>Malvales</taxon>
        <taxon>Malvaceae</taxon>
        <taxon>Malvoideae</taxon>
        <taxon>Hibiscus</taxon>
    </lineage>
</organism>
<keyword evidence="2" id="KW-1185">Reference proteome</keyword>
<gene>
    <name evidence="1" type="ORF">V6N12_001495</name>
</gene>
<comment type="caution">
    <text evidence="1">The sequence shown here is derived from an EMBL/GenBank/DDBJ whole genome shotgun (WGS) entry which is preliminary data.</text>
</comment>
<proteinExistence type="predicted"/>
<dbReference type="EMBL" id="JBBPBM010000091">
    <property type="protein sequence ID" value="KAK8509488.1"/>
    <property type="molecule type" value="Genomic_DNA"/>
</dbReference>
<reference evidence="1 2" key="1">
    <citation type="journal article" date="2024" name="G3 (Bethesda)">
        <title>Genome assembly of Hibiscus sabdariffa L. provides insights into metabolisms of medicinal natural products.</title>
        <authorList>
            <person name="Kim T."/>
        </authorList>
    </citation>
    <scope>NUCLEOTIDE SEQUENCE [LARGE SCALE GENOMIC DNA]</scope>
    <source>
        <strain evidence="1">TK-2024</strain>
        <tissue evidence="1">Old leaves</tissue>
    </source>
</reference>
<accession>A0ABR2BQR8</accession>
<dbReference type="Proteomes" id="UP001472677">
    <property type="component" value="Unassembled WGS sequence"/>
</dbReference>
<protein>
    <submittedName>
        <fullName evidence="1">Uncharacterized protein</fullName>
    </submittedName>
</protein>
<name>A0ABR2BQR8_9ROSI</name>
<evidence type="ECO:0000313" key="2">
    <source>
        <dbReference type="Proteomes" id="UP001472677"/>
    </source>
</evidence>
<evidence type="ECO:0000313" key="1">
    <source>
        <dbReference type="EMBL" id="KAK8509488.1"/>
    </source>
</evidence>
<sequence>MMVVEETISSVKSINVVAMCQEHGVRLPTGSVIWIRRMYLLNIKALCSKGLDAKNFVSSDFSVRVEEGMSSFNEGMNRVVVDVCLMGLEVNEADTQVYEAGREKKVRDRVTKKTKSTWKKKIKLASMFVC</sequence>